<sequence length="322" mass="34911">MTRLALLLLPLLGALASCGDGSGTQEPAATKGTLPIAAEERPQTLSSAVTEESRVPLWEVSDPDTIVYMIGTVPLIPPGTNWQNQGVRAAFGQASTVFLEADFISREGQRSMGVVVAQTAELRSGKTLTQLYKGSDRETVTDALSTIGASASEFGTFRPWFAAVQSRTLAQVAAGGDPAGQLDIVIAREAVEGGKRLRYLESAADMLAVQAAGRDEEDAPYLLALLERLALGQPYYADILSAWYEGDLDRLDFLLNGPIYAAPPQVKERVIIERHQSWAQQLDRVLTDEKGIFLVAIPAGHMVGDESLPTHLRRRGYEVKRY</sequence>
<feature type="signal peptide" evidence="1">
    <location>
        <begin position="1"/>
        <end position="19"/>
    </location>
</feature>
<dbReference type="RefSeq" id="WP_256620198.1">
    <property type="nucleotide sequence ID" value="NZ_JANIBC010000015.1"/>
</dbReference>
<comment type="caution">
    <text evidence="2">The sequence shown here is derived from an EMBL/GenBank/DDBJ whole genome shotgun (WGS) entry which is preliminary data.</text>
</comment>
<keyword evidence="3" id="KW-1185">Reference proteome</keyword>
<proteinExistence type="predicted"/>
<dbReference type="PANTHER" id="PTHR40590">
    <property type="entry name" value="CYTOPLASMIC PROTEIN-RELATED"/>
    <property type="match status" value="1"/>
</dbReference>
<dbReference type="Pfam" id="PF01963">
    <property type="entry name" value="TraB_PrgY_gumN"/>
    <property type="match status" value="1"/>
</dbReference>
<accession>A0A9X2LAS8</accession>
<protein>
    <submittedName>
        <fullName evidence="2">TraB/GumN family protein</fullName>
    </submittedName>
</protein>
<name>A0A9X2LAS8_9PROT</name>
<dbReference type="InterPro" id="IPR002816">
    <property type="entry name" value="TraB/PrgY/GumN_fam"/>
</dbReference>
<dbReference type="PANTHER" id="PTHR40590:SF1">
    <property type="entry name" value="CYTOPLASMIC PROTEIN"/>
    <property type="match status" value="1"/>
</dbReference>
<evidence type="ECO:0000256" key="1">
    <source>
        <dbReference type="SAM" id="SignalP"/>
    </source>
</evidence>
<gene>
    <name evidence="2" type="ORF">NOG11_12955</name>
</gene>
<dbReference type="AlphaFoldDB" id="A0A9X2LAS8"/>
<feature type="chain" id="PRO_5040972311" evidence="1">
    <location>
        <begin position="20"/>
        <end position="322"/>
    </location>
</feature>
<dbReference type="Proteomes" id="UP001142610">
    <property type="component" value="Unassembled WGS sequence"/>
</dbReference>
<organism evidence="2 3">
    <name type="scientific">Parvularcula maris</name>
    <dbReference type="NCBI Taxonomy" id="2965077"/>
    <lineage>
        <taxon>Bacteria</taxon>
        <taxon>Pseudomonadati</taxon>
        <taxon>Pseudomonadota</taxon>
        <taxon>Alphaproteobacteria</taxon>
        <taxon>Parvularculales</taxon>
        <taxon>Parvularculaceae</taxon>
        <taxon>Parvularcula</taxon>
    </lineage>
</organism>
<dbReference type="PROSITE" id="PS51257">
    <property type="entry name" value="PROKAR_LIPOPROTEIN"/>
    <property type="match status" value="1"/>
</dbReference>
<dbReference type="EMBL" id="JANIBC010000015">
    <property type="protein sequence ID" value="MCQ8186291.1"/>
    <property type="molecule type" value="Genomic_DNA"/>
</dbReference>
<dbReference type="InterPro" id="IPR047111">
    <property type="entry name" value="YbaP-like"/>
</dbReference>
<reference evidence="2" key="1">
    <citation type="submission" date="2022-07" db="EMBL/GenBank/DDBJ databases">
        <title>Parvularcula maris sp. nov., an algicidal bacterium isolated from seawater.</title>
        <authorList>
            <person name="Li F."/>
        </authorList>
    </citation>
    <scope>NUCLEOTIDE SEQUENCE</scope>
    <source>
        <strain evidence="2">BGMRC 0090</strain>
    </source>
</reference>
<keyword evidence="1" id="KW-0732">Signal</keyword>
<evidence type="ECO:0000313" key="2">
    <source>
        <dbReference type="EMBL" id="MCQ8186291.1"/>
    </source>
</evidence>
<dbReference type="CDD" id="cd14789">
    <property type="entry name" value="Tiki"/>
    <property type="match status" value="1"/>
</dbReference>
<evidence type="ECO:0000313" key="3">
    <source>
        <dbReference type="Proteomes" id="UP001142610"/>
    </source>
</evidence>